<evidence type="ECO:0000256" key="1">
    <source>
        <dbReference type="ARBA" id="ARBA00023002"/>
    </source>
</evidence>
<dbReference type="PANTHER" id="PTHR43205">
    <property type="entry name" value="PROSTAGLANDIN REDUCTASE"/>
    <property type="match status" value="1"/>
</dbReference>
<evidence type="ECO:0000256" key="2">
    <source>
        <dbReference type="SAM" id="MobiDB-lite"/>
    </source>
</evidence>
<comment type="caution">
    <text evidence="4">The sequence shown here is derived from an EMBL/GenBank/DDBJ whole genome shotgun (WGS) entry which is preliminary data.</text>
</comment>
<name>A0A367YQA8_9ACTN</name>
<accession>A0A367YQA8</accession>
<dbReference type="InterPro" id="IPR045010">
    <property type="entry name" value="MDR_fam"/>
</dbReference>
<organism evidence="4 5">
    <name type="scientific">Desertihabitans brevis</name>
    <dbReference type="NCBI Taxonomy" id="2268447"/>
    <lineage>
        <taxon>Bacteria</taxon>
        <taxon>Bacillati</taxon>
        <taxon>Actinomycetota</taxon>
        <taxon>Actinomycetes</taxon>
        <taxon>Propionibacteriales</taxon>
        <taxon>Propionibacteriaceae</taxon>
        <taxon>Desertihabitans</taxon>
    </lineage>
</organism>
<proteinExistence type="predicted"/>
<feature type="domain" description="Enoyl reductase (ER)" evidence="3">
    <location>
        <begin position="17"/>
        <end position="334"/>
    </location>
</feature>
<dbReference type="Pfam" id="PF16884">
    <property type="entry name" value="ADH_N_2"/>
    <property type="match status" value="1"/>
</dbReference>
<dbReference type="PANTHER" id="PTHR43205:SF7">
    <property type="entry name" value="PROSTAGLANDIN REDUCTASE 1"/>
    <property type="match status" value="1"/>
</dbReference>
<evidence type="ECO:0000259" key="3">
    <source>
        <dbReference type="SMART" id="SM00829"/>
    </source>
</evidence>
<protein>
    <submittedName>
        <fullName evidence="4">NADP-dependent oxidoreductase</fullName>
    </submittedName>
</protein>
<dbReference type="InterPro" id="IPR013149">
    <property type="entry name" value="ADH-like_C"/>
</dbReference>
<dbReference type="InterPro" id="IPR011032">
    <property type="entry name" value="GroES-like_sf"/>
</dbReference>
<dbReference type="InterPro" id="IPR036291">
    <property type="entry name" value="NAD(P)-bd_dom_sf"/>
</dbReference>
<evidence type="ECO:0000313" key="5">
    <source>
        <dbReference type="Proteomes" id="UP000252770"/>
    </source>
</evidence>
<sequence>MSHEQSRQVLLARRPEGWPEHDDFEPVTRDLPELGEGEVRVANEFVSVDPYMRGKMDDRESYTPPYALGEPLTGAAVGRVVASRHPELSEGTLVLHQQGWRDAAQGRGEEFRAVPEVPDVPTSAYLGVLGGTGLTAYVGLLDIARMQPGETVFVSAAAGAVGSVVGQIARVKGAGRVVGSAGSPEKVRTLTERYGFDAGFDHHDGPAADRLAEVAPDGVDVYFDNVGGEQLEAAIGALNRYGRVACCGAISAYNATEPPLGPRNLGRVVTHSLTLRGFIVSDHLDRQPDFLEEMGPWLREGRVRAEETVVDGVEHLVDAFLVLLRGANTGKMVVRVG</sequence>
<dbReference type="SMART" id="SM00829">
    <property type="entry name" value="PKS_ER"/>
    <property type="match status" value="1"/>
</dbReference>
<dbReference type="InterPro" id="IPR041694">
    <property type="entry name" value="ADH_N_2"/>
</dbReference>
<dbReference type="SUPFAM" id="SSF51735">
    <property type="entry name" value="NAD(P)-binding Rossmann-fold domains"/>
    <property type="match status" value="1"/>
</dbReference>
<keyword evidence="1" id="KW-0560">Oxidoreductase</keyword>
<dbReference type="Proteomes" id="UP000252770">
    <property type="component" value="Unassembled WGS sequence"/>
</dbReference>
<evidence type="ECO:0000313" key="4">
    <source>
        <dbReference type="EMBL" id="RCK67917.1"/>
    </source>
</evidence>
<dbReference type="Pfam" id="PF00107">
    <property type="entry name" value="ADH_zinc_N"/>
    <property type="match status" value="1"/>
</dbReference>
<reference evidence="4 5" key="1">
    <citation type="submission" date="2018-07" db="EMBL/GenBank/DDBJ databases">
        <title>Desertimonas flava gen. nov. sp. nov.</title>
        <authorList>
            <person name="Liu S."/>
        </authorList>
    </citation>
    <scope>NUCLEOTIDE SEQUENCE [LARGE SCALE GENOMIC DNA]</scope>
    <source>
        <strain evidence="4 5">16Sb5-5</strain>
    </source>
</reference>
<dbReference type="Gene3D" id="3.40.50.720">
    <property type="entry name" value="NAD(P)-binding Rossmann-like Domain"/>
    <property type="match status" value="1"/>
</dbReference>
<dbReference type="EMBL" id="QOUI01000017">
    <property type="protein sequence ID" value="RCK67917.1"/>
    <property type="molecule type" value="Genomic_DNA"/>
</dbReference>
<dbReference type="Gene3D" id="3.90.180.10">
    <property type="entry name" value="Medium-chain alcohol dehydrogenases, catalytic domain"/>
    <property type="match status" value="1"/>
</dbReference>
<dbReference type="FunFam" id="3.40.50.720:FF:000121">
    <property type="entry name" value="Prostaglandin reductase 2"/>
    <property type="match status" value="1"/>
</dbReference>
<feature type="region of interest" description="Disordered" evidence="2">
    <location>
        <begin position="1"/>
        <end position="29"/>
    </location>
</feature>
<dbReference type="GO" id="GO:0016628">
    <property type="term" value="F:oxidoreductase activity, acting on the CH-CH group of donors, NAD or NADP as acceptor"/>
    <property type="evidence" value="ECO:0007669"/>
    <property type="project" value="InterPro"/>
</dbReference>
<dbReference type="RefSeq" id="WP_114128244.1">
    <property type="nucleotide sequence ID" value="NZ_QOUI01000017.1"/>
</dbReference>
<dbReference type="CDD" id="cd05288">
    <property type="entry name" value="PGDH"/>
    <property type="match status" value="1"/>
</dbReference>
<dbReference type="InterPro" id="IPR020843">
    <property type="entry name" value="ER"/>
</dbReference>
<gene>
    <name evidence="4" type="ORF">DT076_18845</name>
</gene>
<dbReference type="SUPFAM" id="SSF50129">
    <property type="entry name" value="GroES-like"/>
    <property type="match status" value="1"/>
</dbReference>
<feature type="compositionally biased region" description="Basic and acidic residues" evidence="2">
    <location>
        <begin position="13"/>
        <end position="29"/>
    </location>
</feature>
<dbReference type="AlphaFoldDB" id="A0A367YQA8"/>
<keyword evidence="5" id="KW-1185">Reference proteome</keyword>